<sequence>MKKIQSKDFNDVFLTEEDYSERWNYYYSKVPLLLIYSTGIVIRLYEELFDEISEDVKLINKAFILTKWISTFDHFHGENIIKNLLEDVEITLKCEECYKSTSLNDVQILDLQYNSHVECKHCGEYIRLSEYHFNDK</sequence>
<evidence type="ECO:0000313" key="2">
    <source>
        <dbReference type="Proteomes" id="UP001228376"/>
    </source>
</evidence>
<dbReference type="EMBL" id="JAROCA020000002">
    <property type="protein sequence ID" value="MDY0406597.1"/>
    <property type="molecule type" value="Genomic_DNA"/>
</dbReference>
<proteinExistence type="predicted"/>
<gene>
    <name evidence="1" type="ORF">P5G51_015600</name>
</gene>
<accession>A0ABU5CJR6</accession>
<dbReference type="Proteomes" id="UP001228376">
    <property type="component" value="Unassembled WGS sequence"/>
</dbReference>
<dbReference type="RefSeq" id="WP_320385001.1">
    <property type="nucleotide sequence ID" value="NZ_JAROCA020000002.1"/>
</dbReference>
<organism evidence="1 2">
    <name type="scientific">Tigheibacillus jepli</name>
    <dbReference type="NCBI Taxonomy" id="3035914"/>
    <lineage>
        <taxon>Bacteria</taxon>
        <taxon>Bacillati</taxon>
        <taxon>Bacillota</taxon>
        <taxon>Bacilli</taxon>
        <taxon>Bacillales</taxon>
        <taxon>Bacillaceae</taxon>
        <taxon>Tigheibacillus</taxon>
    </lineage>
</organism>
<protein>
    <submittedName>
        <fullName evidence="1">Uncharacterized protein</fullName>
    </submittedName>
</protein>
<comment type="caution">
    <text evidence="1">The sequence shown here is derived from an EMBL/GenBank/DDBJ whole genome shotgun (WGS) entry which is preliminary data.</text>
</comment>
<name>A0ABU5CJR6_9BACI</name>
<evidence type="ECO:0000313" key="1">
    <source>
        <dbReference type="EMBL" id="MDY0406597.1"/>
    </source>
</evidence>
<keyword evidence="2" id="KW-1185">Reference proteome</keyword>
<reference evidence="1 2" key="1">
    <citation type="submission" date="2023-10" db="EMBL/GenBank/DDBJ databases">
        <title>179-bfca-hs.</title>
        <authorList>
            <person name="Miliotis G."/>
            <person name="Sengupta P."/>
            <person name="Hameed A."/>
            <person name="Chuvochina M."/>
            <person name="Mcdonagh F."/>
            <person name="Simpson A.C."/>
            <person name="Singh N.K."/>
            <person name="Rekha P.D."/>
            <person name="Raman K."/>
            <person name="Hugenholtz P."/>
            <person name="Venkateswaran K."/>
        </authorList>
    </citation>
    <scope>NUCLEOTIDE SEQUENCE [LARGE SCALE GENOMIC DNA]</scope>
    <source>
        <strain evidence="1 2">179-BFC-A-HS</strain>
    </source>
</reference>